<accession>A0A6J0B6F0</accession>
<dbReference type="AlphaFoldDB" id="A0A6J0B6F0"/>
<dbReference type="OrthoDB" id="1924577at2759"/>
<evidence type="ECO:0000313" key="8">
    <source>
        <dbReference type="RefSeq" id="XP_015509148.1"/>
    </source>
</evidence>
<keyword evidence="3" id="KW-0597">Phosphoprotein</keyword>
<dbReference type="FunCoup" id="A0A6J0B6F0">
    <property type="interactions" value="1596"/>
</dbReference>
<dbReference type="RefSeq" id="XP_015509148.1">
    <property type="nucleotide sequence ID" value="XM_015653662.2"/>
</dbReference>
<evidence type="ECO:0000256" key="2">
    <source>
        <dbReference type="ARBA" id="ARBA00010979"/>
    </source>
</evidence>
<evidence type="ECO:0000256" key="5">
    <source>
        <dbReference type="SAM" id="MobiDB-lite"/>
    </source>
</evidence>
<dbReference type="InterPro" id="IPR018972">
    <property type="entry name" value="Sas10_C_dom"/>
</dbReference>
<comment type="similarity">
    <text evidence="2">Belongs to the SAS10 family.</text>
</comment>
<dbReference type="CTD" id="31447"/>
<name>A0A6J0B6F0_NEOLC</name>
<dbReference type="InParanoid" id="A0A6J0B6F0"/>
<dbReference type="PANTHER" id="PTHR13237:SF8">
    <property type="entry name" value="SOMETHING ABOUT SILENCING PROTEIN 10"/>
    <property type="match status" value="1"/>
</dbReference>
<keyword evidence="7" id="KW-1185">Reference proteome</keyword>
<evidence type="ECO:0000256" key="1">
    <source>
        <dbReference type="ARBA" id="ARBA00004123"/>
    </source>
</evidence>
<feature type="region of interest" description="Disordered" evidence="5">
    <location>
        <begin position="333"/>
        <end position="360"/>
    </location>
</feature>
<keyword evidence="4" id="KW-0539">Nucleus</keyword>
<evidence type="ECO:0000256" key="4">
    <source>
        <dbReference type="ARBA" id="ARBA00023242"/>
    </source>
</evidence>
<feature type="compositionally biased region" description="Acidic residues" evidence="5">
    <location>
        <begin position="62"/>
        <end position="73"/>
    </location>
</feature>
<dbReference type="Proteomes" id="UP000829291">
    <property type="component" value="Chromosome 4"/>
</dbReference>
<sequence>MSRKIKFRDADENLYGFETGDVSDSEEEYSKEDKRLLEKVRKKRTVDNYDSEDEVYGLHADEDVDNDDDDDGSDSMKSDIEGLQEDDDLPNEKAWGNKKSRFHSTDYVDQDYASTNQQDLEAAELEEQEARNIQKRLAEQLDDADFGLDLLETKQDQEENEDCQQTVKTDLSKLTKREKQALFMKESPEFTGLVTDLKECLTEARDILEPFLKLIKNGKFSESAGLTFVRTKYHVILNYCTNILYYLMLKADRVPVNSHPVIKRLAQYRQLLNQLKSGQGELLEEAVEILKAAENNQSLYNLDNVEFDKKSRKRPSAVLPDEQIKTGKRNFVETVQDEKPIEQTEDENSEVNENADETENQGTEVMFEDVDGKRAITRQIAKNKGLTPHRRKDLRNPRVKLRNKYRKAKIRRKGAVREVRKEETRYGGETFGINARVKKSIKLK</sequence>
<evidence type="ECO:0000256" key="3">
    <source>
        <dbReference type="ARBA" id="ARBA00022553"/>
    </source>
</evidence>
<dbReference type="InterPro" id="IPR007146">
    <property type="entry name" value="Sas10/Utp3/C1D"/>
</dbReference>
<feature type="region of interest" description="Disordered" evidence="5">
    <location>
        <begin position="48"/>
        <end position="100"/>
    </location>
</feature>
<comment type="subcellular location">
    <subcellularLocation>
        <location evidence="1">Nucleus</location>
    </subcellularLocation>
</comment>
<feature type="domain" description="Sas10 C-terminal" evidence="6">
    <location>
        <begin position="371"/>
        <end position="443"/>
    </location>
</feature>
<evidence type="ECO:0000313" key="7">
    <source>
        <dbReference type="Proteomes" id="UP000829291"/>
    </source>
</evidence>
<dbReference type="GO" id="GO:0000462">
    <property type="term" value="P:maturation of SSU-rRNA from tricistronic rRNA transcript (SSU-rRNA, 5.8S rRNA, LSU-rRNA)"/>
    <property type="evidence" value="ECO:0007669"/>
    <property type="project" value="TreeGrafter"/>
</dbReference>
<dbReference type="Pfam" id="PF09368">
    <property type="entry name" value="Sas10"/>
    <property type="match status" value="1"/>
</dbReference>
<reference evidence="8" key="1">
    <citation type="submission" date="2025-08" db="UniProtKB">
        <authorList>
            <consortium name="RefSeq"/>
        </authorList>
    </citation>
    <scope>IDENTIFICATION</scope>
    <source>
        <tissue evidence="8">Thorax and Abdomen</tissue>
    </source>
</reference>
<gene>
    <name evidence="8" type="primary">LOC107216466</name>
</gene>
<dbReference type="Pfam" id="PF04000">
    <property type="entry name" value="Sas10_Utp3"/>
    <property type="match status" value="1"/>
</dbReference>
<organism evidence="8">
    <name type="scientific">Neodiprion lecontei</name>
    <name type="common">Redheaded pine sawfly</name>
    <dbReference type="NCBI Taxonomy" id="441921"/>
    <lineage>
        <taxon>Eukaryota</taxon>
        <taxon>Metazoa</taxon>
        <taxon>Ecdysozoa</taxon>
        <taxon>Arthropoda</taxon>
        <taxon>Hexapoda</taxon>
        <taxon>Insecta</taxon>
        <taxon>Pterygota</taxon>
        <taxon>Neoptera</taxon>
        <taxon>Endopterygota</taxon>
        <taxon>Hymenoptera</taxon>
        <taxon>Tenthredinoidea</taxon>
        <taxon>Diprionidae</taxon>
        <taxon>Diprioninae</taxon>
        <taxon>Neodiprion</taxon>
    </lineage>
</organism>
<feature type="compositionally biased region" description="Acidic residues" evidence="5">
    <location>
        <begin position="343"/>
        <end position="359"/>
    </location>
</feature>
<proteinExistence type="inferred from homology"/>
<protein>
    <submittedName>
        <fullName evidence="8">Something about silencing protein 10</fullName>
    </submittedName>
</protein>
<dbReference type="GO" id="GO:0032040">
    <property type="term" value="C:small-subunit processome"/>
    <property type="evidence" value="ECO:0007669"/>
    <property type="project" value="TreeGrafter"/>
</dbReference>
<evidence type="ECO:0000259" key="6">
    <source>
        <dbReference type="Pfam" id="PF09368"/>
    </source>
</evidence>
<dbReference type="KEGG" id="nlo:107216466"/>
<dbReference type="GeneID" id="107216466"/>
<dbReference type="PANTHER" id="PTHR13237">
    <property type="entry name" value="SOMETHING ABOUT SILENCING PROTEIN 10-RELATED"/>
    <property type="match status" value="1"/>
</dbReference>